<comment type="caution">
    <text evidence="2">The sequence shown here is derived from an EMBL/GenBank/DDBJ whole genome shotgun (WGS) entry which is preliminary data.</text>
</comment>
<feature type="region of interest" description="Disordered" evidence="1">
    <location>
        <begin position="52"/>
        <end position="71"/>
    </location>
</feature>
<dbReference type="AlphaFoldDB" id="A0A2A8ZRK9"/>
<name>A0A2A8ZRK9_BACCE</name>
<accession>A0A2A8ZRK9</accession>
<gene>
    <name evidence="2" type="ORF">CN307_29560</name>
</gene>
<proteinExistence type="predicted"/>
<dbReference type="EMBL" id="NTRR01000076">
    <property type="protein sequence ID" value="PFE08049.1"/>
    <property type="molecule type" value="Genomic_DNA"/>
</dbReference>
<protein>
    <submittedName>
        <fullName evidence="2">Uncharacterized protein</fullName>
    </submittedName>
</protein>
<sequence length="71" mass="7972">MWWEVVPFLSLNLRGKGGVTDIDFLLQLLQDATKLFITVFVTAYANKLVKSNNKRKRTTASGKTKGGSKRN</sequence>
<evidence type="ECO:0000313" key="3">
    <source>
        <dbReference type="Proteomes" id="UP000220032"/>
    </source>
</evidence>
<evidence type="ECO:0000256" key="1">
    <source>
        <dbReference type="SAM" id="MobiDB-lite"/>
    </source>
</evidence>
<organism evidence="2 3">
    <name type="scientific">Bacillus cereus</name>
    <dbReference type="NCBI Taxonomy" id="1396"/>
    <lineage>
        <taxon>Bacteria</taxon>
        <taxon>Bacillati</taxon>
        <taxon>Bacillota</taxon>
        <taxon>Bacilli</taxon>
        <taxon>Bacillales</taxon>
        <taxon>Bacillaceae</taxon>
        <taxon>Bacillus</taxon>
        <taxon>Bacillus cereus group</taxon>
    </lineage>
</organism>
<dbReference type="Proteomes" id="UP000220032">
    <property type="component" value="Unassembled WGS sequence"/>
</dbReference>
<evidence type="ECO:0000313" key="2">
    <source>
        <dbReference type="EMBL" id="PFE08049.1"/>
    </source>
</evidence>
<reference evidence="2 3" key="1">
    <citation type="submission" date="2017-09" db="EMBL/GenBank/DDBJ databases">
        <title>Large-scale bioinformatics analysis of Bacillus genomes uncovers conserved roles of natural products in bacterial physiology.</title>
        <authorList>
            <consortium name="Agbiome Team Llc"/>
            <person name="Bleich R.M."/>
            <person name="Grubbs K.J."/>
            <person name="Santa Maria K.C."/>
            <person name="Allen S.E."/>
            <person name="Farag S."/>
            <person name="Shank E.A."/>
            <person name="Bowers A."/>
        </authorList>
    </citation>
    <scope>NUCLEOTIDE SEQUENCE [LARGE SCALE GENOMIC DNA]</scope>
    <source>
        <strain evidence="2 3">AFS022681</strain>
    </source>
</reference>